<dbReference type="PANTHER" id="PTHR36698:SF3">
    <property type="entry name" value="ABC-TYPE TRANSPORT AUXILIARY LIPOPROTEIN COMPONENT DOMAIN-CONTAINING PROTEIN"/>
    <property type="match status" value="1"/>
</dbReference>
<protein>
    <submittedName>
        <fullName evidence="3">Paraquat-inducible protein B</fullName>
    </submittedName>
</protein>
<dbReference type="AlphaFoldDB" id="A0A512DQE5"/>
<proteinExistence type="predicted"/>
<feature type="transmembrane region" description="Helical" evidence="1">
    <location>
        <begin position="12"/>
        <end position="33"/>
    </location>
</feature>
<keyword evidence="4" id="KW-1185">Reference proteome</keyword>
<dbReference type="RefSeq" id="WP_044432244.1">
    <property type="nucleotide sequence ID" value="NZ_BJYZ01000012.1"/>
</dbReference>
<dbReference type="InterPro" id="IPR003399">
    <property type="entry name" value="Mce/MlaD"/>
</dbReference>
<keyword evidence="1" id="KW-0812">Transmembrane</keyword>
<keyword evidence="1" id="KW-1133">Transmembrane helix</keyword>
<evidence type="ECO:0000256" key="1">
    <source>
        <dbReference type="SAM" id="Phobius"/>
    </source>
</evidence>
<keyword evidence="1" id="KW-0472">Membrane</keyword>
<feature type="domain" description="Mce/MlaD" evidence="2">
    <location>
        <begin position="46"/>
        <end position="136"/>
    </location>
</feature>
<evidence type="ECO:0000313" key="4">
    <source>
        <dbReference type="Proteomes" id="UP000321523"/>
    </source>
</evidence>
<dbReference type="Pfam" id="PF02470">
    <property type="entry name" value="MlaD"/>
    <property type="match status" value="1"/>
</dbReference>
<evidence type="ECO:0000259" key="2">
    <source>
        <dbReference type="Pfam" id="PF02470"/>
    </source>
</evidence>
<accession>A0A512DQE5</accession>
<evidence type="ECO:0000313" key="3">
    <source>
        <dbReference type="EMBL" id="GEO38687.1"/>
    </source>
</evidence>
<comment type="caution">
    <text evidence="3">The sequence shown here is derived from an EMBL/GenBank/DDBJ whole genome shotgun (WGS) entry which is preliminary data.</text>
</comment>
<gene>
    <name evidence="3" type="ORF">SAE02_28350</name>
</gene>
<dbReference type="Proteomes" id="UP000321523">
    <property type="component" value="Unassembled WGS sequence"/>
</dbReference>
<sequence>MRNKPNPRIIGLFVIGAVALFATVLVALGGGFFSRELPPAVVFFDGSVNGLYVGAPVNFRGVRVGSVTRVDLVIDSKDLTARIPTYIRFDPERTKWAGTPEGRAPDITYRDMVDRGLRAQLVYQSYVTQQLMVELDFLPSSPPILVGGDPNVEEIPAIPSTLDVVRRNLENLPIQDMVGKAMNTLNNVDRLLASPELPQALTALAAGMREFETTMTAARTTFTTGSETLTQVQGELRTTMAELQSLIGTANREAGPLIASLRTTAGSVEQAVGQANAVLGNANDLVSRNAPIRSDLEASMRNLSLASRSLRSFAETLERNPNALLLGR</sequence>
<organism evidence="3 4">
    <name type="scientific">Skermanella aerolata</name>
    <dbReference type="NCBI Taxonomy" id="393310"/>
    <lineage>
        <taxon>Bacteria</taxon>
        <taxon>Pseudomonadati</taxon>
        <taxon>Pseudomonadota</taxon>
        <taxon>Alphaproteobacteria</taxon>
        <taxon>Rhodospirillales</taxon>
        <taxon>Azospirillaceae</taxon>
        <taxon>Skermanella</taxon>
    </lineage>
</organism>
<dbReference type="OrthoDB" id="9806984at2"/>
<reference evidence="3 4" key="1">
    <citation type="submission" date="2019-07" db="EMBL/GenBank/DDBJ databases">
        <title>Whole genome shotgun sequence of Skermanella aerolata NBRC 106429.</title>
        <authorList>
            <person name="Hosoyama A."/>
            <person name="Uohara A."/>
            <person name="Ohji S."/>
            <person name="Ichikawa N."/>
        </authorList>
    </citation>
    <scope>NUCLEOTIDE SEQUENCE [LARGE SCALE GENOMIC DNA]</scope>
    <source>
        <strain evidence="3 4">NBRC 106429</strain>
    </source>
</reference>
<dbReference type="EMBL" id="BJYZ01000012">
    <property type="protein sequence ID" value="GEO38687.1"/>
    <property type="molecule type" value="Genomic_DNA"/>
</dbReference>
<name>A0A512DQE5_9PROT</name>
<dbReference type="PANTHER" id="PTHR36698">
    <property type="entry name" value="BLL5892 PROTEIN"/>
    <property type="match status" value="1"/>
</dbReference>